<accession>A0A433QW12</accession>
<organism evidence="1 2">
    <name type="scientific">Jimgerdemannia flammicorona</name>
    <dbReference type="NCBI Taxonomy" id="994334"/>
    <lineage>
        <taxon>Eukaryota</taxon>
        <taxon>Fungi</taxon>
        <taxon>Fungi incertae sedis</taxon>
        <taxon>Mucoromycota</taxon>
        <taxon>Mucoromycotina</taxon>
        <taxon>Endogonomycetes</taxon>
        <taxon>Endogonales</taxon>
        <taxon>Endogonaceae</taxon>
        <taxon>Jimgerdemannia</taxon>
    </lineage>
</organism>
<comment type="caution">
    <text evidence="1">The sequence shown here is derived from an EMBL/GenBank/DDBJ whole genome shotgun (WGS) entry which is preliminary data.</text>
</comment>
<sequence>MAHTVVVNELEGVRGEAMHVARTTPKGKPRCYFNQDATNIGRPAVREQNSHLMNRLGHKRQEIPECIGILQVGLWVALLGMDEVLGTTMCVVANHVPVPLLRIKLDGKSPGIPRGIRAALLTADSRESGENGRALADLAQEVCAGVLADVVGNLCDSSKSVDLIMVLRVAFGDGHDCGLFLPK</sequence>
<evidence type="ECO:0000313" key="1">
    <source>
        <dbReference type="EMBL" id="RUS34002.1"/>
    </source>
</evidence>
<dbReference type="EMBL" id="RBNJ01000799">
    <property type="protein sequence ID" value="RUS34002.1"/>
    <property type="molecule type" value="Genomic_DNA"/>
</dbReference>
<dbReference type="AlphaFoldDB" id="A0A433QW12"/>
<keyword evidence="2" id="KW-1185">Reference proteome</keyword>
<name>A0A433QW12_9FUNG</name>
<evidence type="ECO:0000313" key="2">
    <source>
        <dbReference type="Proteomes" id="UP000274822"/>
    </source>
</evidence>
<proteinExistence type="predicted"/>
<dbReference type="Proteomes" id="UP000274822">
    <property type="component" value="Unassembled WGS sequence"/>
</dbReference>
<gene>
    <name evidence="1" type="ORF">BC938DRAFT_482892</name>
</gene>
<protein>
    <submittedName>
        <fullName evidence="1">Uncharacterized protein</fullName>
    </submittedName>
</protein>
<reference evidence="1 2" key="1">
    <citation type="journal article" date="2018" name="New Phytol.">
        <title>Phylogenomics of Endogonaceae and evolution of mycorrhizas within Mucoromycota.</title>
        <authorList>
            <person name="Chang Y."/>
            <person name="Desiro A."/>
            <person name="Na H."/>
            <person name="Sandor L."/>
            <person name="Lipzen A."/>
            <person name="Clum A."/>
            <person name="Barry K."/>
            <person name="Grigoriev I.V."/>
            <person name="Martin F.M."/>
            <person name="Stajich J.E."/>
            <person name="Smith M.E."/>
            <person name="Bonito G."/>
            <person name="Spatafora J.W."/>
        </authorList>
    </citation>
    <scope>NUCLEOTIDE SEQUENCE [LARGE SCALE GENOMIC DNA]</scope>
    <source>
        <strain evidence="1 2">AD002</strain>
    </source>
</reference>